<dbReference type="AlphaFoldDB" id="A0A0B0NV95"/>
<sequence>MTQRFPLNLLNILLQNHPFASSLFTRLQARKR</sequence>
<protein>
    <submittedName>
        <fullName evidence="1">Uncharacterized protein</fullName>
    </submittedName>
</protein>
<gene>
    <name evidence="1" type="ORF">F383_01134</name>
</gene>
<reference evidence="2" key="1">
    <citation type="submission" date="2014-09" db="EMBL/GenBank/DDBJ databases">
        <authorList>
            <person name="Mudge J."/>
            <person name="Ramaraj T."/>
            <person name="Lindquist I.E."/>
            <person name="Bharti A.K."/>
            <person name="Sundararajan A."/>
            <person name="Cameron C.T."/>
            <person name="Woodward J.E."/>
            <person name="May G.D."/>
            <person name="Brubaker C."/>
            <person name="Broadhvest J."/>
            <person name="Wilkins T.A."/>
        </authorList>
    </citation>
    <scope>NUCLEOTIDE SEQUENCE</scope>
    <source>
        <strain evidence="2">cv. AKA8401</strain>
    </source>
</reference>
<keyword evidence="2" id="KW-1185">Reference proteome</keyword>
<evidence type="ECO:0000313" key="1">
    <source>
        <dbReference type="EMBL" id="KHG18423.1"/>
    </source>
</evidence>
<proteinExistence type="predicted"/>
<evidence type="ECO:0000313" key="2">
    <source>
        <dbReference type="Proteomes" id="UP000032142"/>
    </source>
</evidence>
<dbReference type="Proteomes" id="UP000032142">
    <property type="component" value="Unassembled WGS sequence"/>
</dbReference>
<dbReference type="EMBL" id="KN410578">
    <property type="protein sequence ID" value="KHG18423.1"/>
    <property type="molecule type" value="Genomic_DNA"/>
</dbReference>
<name>A0A0B0NV95_GOSAR</name>
<accession>A0A0B0NV95</accession>
<organism evidence="1 2">
    <name type="scientific">Gossypium arboreum</name>
    <name type="common">Tree cotton</name>
    <name type="synonym">Gossypium nanking</name>
    <dbReference type="NCBI Taxonomy" id="29729"/>
    <lineage>
        <taxon>Eukaryota</taxon>
        <taxon>Viridiplantae</taxon>
        <taxon>Streptophyta</taxon>
        <taxon>Embryophyta</taxon>
        <taxon>Tracheophyta</taxon>
        <taxon>Spermatophyta</taxon>
        <taxon>Magnoliopsida</taxon>
        <taxon>eudicotyledons</taxon>
        <taxon>Gunneridae</taxon>
        <taxon>Pentapetalae</taxon>
        <taxon>rosids</taxon>
        <taxon>malvids</taxon>
        <taxon>Malvales</taxon>
        <taxon>Malvaceae</taxon>
        <taxon>Malvoideae</taxon>
        <taxon>Gossypium</taxon>
    </lineage>
</organism>